<keyword evidence="8" id="KW-1185">Reference proteome</keyword>
<feature type="domain" description="Glycosyl hydrolase family 32 C-terminal" evidence="6">
    <location>
        <begin position="399"/>
        <end position="522"/>
    </location>
</feature>
<protein>
    <submittedName>
        <fullName evidence="7">GH32 C-terminal domain-containing protein</fullName>
    </submittedName>
</protein>
<evidence type="ECO:0000259" key="5">
    <source>
        <dbReference type="Pfam" id="PF00251"/>
    </source>
</evidence>
<dbReference type="SUPFAM" id="SSF75005">
    <property type="entry name" value="Arabinanase/levansucrase/invertase"/>
    <property type="match status" value="1"/>
</dbReference>
<evidence type="ECO:0000259" key="6">
    <source>
        <dbReference type="Pfam" id="PF08244"/>
    </source>
</evidence>
<sequence length="676" mass="73296">MTMVSDAGRRRMRLAAGALAVMGVGVAGGLMGGAQGDAARAADPDGEYRAQYHFTVPDHWKNDPQRPVFIDGKFHYYYLYNGDYNADPTANFGTEWRLATSYDGVVFADQGVAAPKQTNANYDLWSGSAVVDHANTAGFGSGAVVMLATQMDHPTLAQQANASGPQAQFLWYSTDGGRNFRPYGEAPVIPNEGRADFRDPKIIWDAERGRWVALIAERDRVSFYTSPDLKTWSRVWEYVNPGIGTIECPDLFRIRADDGSIKWVFGVSANGYATNEPATFAYWTGSFDGTSFAFDHDAPQWLDHGFDWYGAVTWEDPTAPLDRRYAVGWMNNWDYAHSTPTWGSDGFNGTDSITREIRLTRYGSTFSLVSQPVAALAAIATTRADLGDVTVDGFLPLAYEGDAYQVDTDVTWQTASNIGLQLRRSADGSRHADVGVTDTYAYLNRGQTGYPAGTWKSESRTPFSADDGRVHLRILVDRTTIEVFLDDGRYVHSSQVFAPPGDDGVALYSAGGPAMFHDLTITEFGSVVQRPARIIGDFEGTSWGAGWTATGSFVAAAPSPSSLIGQVGAQVADTFAGGGDPATGVITSPAFTVDRNFLHLLLGGGDHPLGVEPATSVQLLVDGQPVRTATGDDSARLRPVEWDVREFAGRTAQIQILDDATGEWGHLMVDQILLSD</sequence>
<organism evidence="7 8">
    <name type="scientific">Microbacterium psychrotolerans</name>
    <dbReference type="NCBI Taxonomy" id="3068321"/>
    <lineage>
        <taxon>Bacteria</taxon>
        <taxon>Bacillati</taxon>
        <taxon>Actinomycetota</taxon>
        <taxon>Actinomycetes</taxon>
        <taxon>Micrococcales</taxon>
        <taxon>Microbacteriaceae</taxon>
        <taxon>Microbacterium</taxon>
    </lineage>
</organism>
<proteinExistence type="inferred from homology"/>
<dbReference type="InterPro" id="IPR013148">
    <property type="entry name" value="Glyco_hydro_32_N"/>
</dbReference>
<feature type="domain" description="Glycosyl hydrolase family 32 N-terminal" evidence="5">
    <location>
        <begin position="53"/>
        <end position="372"/>
    </location>
</feature>
<dbReference type="InterPro" id="IPR013189">
    <property type="entry name" value="Glyco_hydro_32_C"/>
</dbReference>
<keyword evidence="2 4" id="KW-0378">Hydrolase</keyword>
<name>A0ABU0Z1E6_9MICO</name>
<dbReference type="InterPro" id="IPR013320">
    <property type="entry name" value="ConA-like_dom_sf"/>
</dbReference>
<dbReference type="Pfam" id="PF00251">
    <property type="entry name" value="Glyco_hydro_32N"/>
    <property type="match status" value="1"/>
</dbReference>
<dbReference type="PANTHER" id="PTHR42800:SF1">
    <property type="entry name" value="EXOINULINASE INUD (AFU_ORTHOLOGUE AFUA_5G00480)"/>
    <property type="match status" value="1"/>
</dbReference>
<dbReference type="SMART" id="SM00640">
    <property type="entry name" value="Glyco_32"/>
    <property type="match status" value="1"/>
</dbReference>
<comment type="caution">
    <text evidence="7">The sequence shown here is derived from an EMBL/GenBank/DDBJ whole genome shotgun (WGS) entry which is preliminary data.</text>
</comment>
<keyword evidence="3 4" id="KW-0326">Glycosidase</keyword>
<dbReference type="EMBL" id="JAVFWO010000003">
    <property type="protein sequence ID" value="MDQ7878395.1"/>
    <property type="molecule type" value="Genomic_DNA"/>
</dbReference>
<dbReference type="InterPro" id="IPR001362">
    <property type="entry name" value="Glyco_hydro_32"/>
</dbReference>
<dbReference type="Gene3D" id="2.60.120.560">
    <property type="entry name" value="Exo-inulinase, domain 1"/>
    <property type="match status" value="1"/>
</dbReference>
<reference evidence="7 8" key="1">
    <citation type="submission" date="2023-08" db="EMBL/GenBank/DDBJ databases">
        <title>Microbacterium psychrotolerans sp. nov., a psychrotolerant bacterium isolated from soil in Heilongjiang Province, China.</title>
        <authorList>
            <person name="An P."/>
            <person name="Zhao D."/>
            <person name="Xiang H."/>
        </authorList>
    </citation>
    <scope>NUCLEOTIDE SEQUENCE [LARGE SCALE GENOMIC DNA]</scope>
    <source>
        <strain evidence="7 8">QXD-8</strain>
    </source>
</reference>
<dbReference type="PANTHER" id="PTHR42800">
    <property type="entry name" value="EXOINULINASE INUD (AFU_ORTHOLOGUE AFUA_5G00480)"/>
    <property type="match status" value="1"/>
</dbReference>
<evidence type="ECO:0000256" key="1">
    <source>
        <dbReference type="ARBA" id="ARBA00009902"/>
    </source>
</evidence>
<evidence type="ECO:0000256" key="4">
    <source>
        <dbReference type="RuleBase" id="RU362110"/>
    </source>
</evidence>
<comment type="similarity">
    <text evidence="1 4">Belongs to the glycosyl hydrolase 32 family.</text>
</comment>
<dbReference type="Gene3D" id="2.115.10.20">
    <property type="entry name" value="Glycosyl hydrolase domain, family 43"/>
    <property type="match status" value="1"/>
</dbReference>
<evidence type="ECO:0000313" key="8">
    <source>
        <dbReference type="Proteomes" id="UP001235133"/>
    </source>
</evidence>
<accession>A0ABU0Z1E6</accession>
<evidence type="ECO:0000256" key="3">
    <source>
        <dbReference type="ARBA" id="ARBA00023295"/>
    </source>
</evidence>
<dbReference type="CDD" id="cd18622">
    <property type="entry name" value="GH32_Inu-like"/>
    <property type="match status" value="1"/>
</dbReference>
<evidence type="ECO:0000256" key="2">
    <source>
        <dbReference type="ARBA" id="ARBA00022801"/>
    </source>
</evidence>
<dbReference type="InterPro" id="IPR023296">
    <property type="entry name" value="Glyco_hydro_beta-prop_sf"/>
</dbReference>
<dbReference type="Proteomes" id="UP001235133">
    <property type="component" value="Unassembled WGS sequence"/>
</dbReference>
<evidence type="ECO:0000313" key="7">
    <source>
        <dbReference type="EMBL" id="MDQ7878395.1"/>
    </source>
</evidence>
<dbReference type="SUPFAM" id="SSF49899">
    <property type="entry name" value="Concanavalin A-like lectins/glucanases"/>
    <property type="match status" value="1"/>
</dbReference>
<dbReference type="RefSeq" id="WP_308867945.1">
    <property type="nucleotide sequence ID" value="NZ_JAVFWO010000003.1"/>
</dbReference>
<dbReference type="Pfam" id="PF08244">
    <property type="entry name" value="Glyco_hydro_32C"/>
    <property type="match status" value="1"/>
</dbReference>
<gene>
    <name evidence="7" type="ORF">Q9R08_10455</name>
</gene>